<dbReference type="AlphaFoldDB" id="A0A6H5GY74"/>
<dbReference type="Proteomes" id="UP000479000">
    <property type="component" value="Unassembled WGS sequence"/>
</dbReference>
<evidence type="ECO:0000256" key="1">
    <source>
        <dbReference type="SAM" id="MobiDB-lite"/>
    </source>
</evidence>
<feature type="region of interest" description="Disordered" evidence="1">
    <location>
        <begin position="18"/>
        <end position="56"/>
    </location>
</feature>
<feature type="non-terminal residue" evidence="2">
    <location>
        <position position="1"/>
    </location>
</feature>
<proteinExistence type="predicted"/>
<feature type="compositionally biased region" description="Basic residues" evidence="1">
    <location>
        <begin position="184"/>
        <end position="197"/>
    </location>
</feature>
<name>A0A6H5GY74_9HEMI</name>
<feature type="region of interest" description="Disordered" evidence="1">
    <location>
        <begin position="181"/>
        <end position="202"/>
    </location>
</feature>
<sequence length="248" mass="27464">STGAEDNSWTSFISARLSAIDPRRHPQLPKSTNTPPRKISKSIKPKFRDASKSEKLGPVKPPILSIATRRIASQFVLAAIRIRLPQNDAARSEGTEGPALKSDANPFGPASQRVSIRKNGDVTRPVHRRKRRATAGASVVGRMTHAAEGDGATCKTVLRSSGMIGPLKRPAMSKALNSLTSNTAKKHRRRPMARGRRHVQDRQDTAHVYALRSIPQYFHNCSRSDAHFGFELHFTTNTRRGRRSHQES</sequence>
<evidence type="ECO:0000313" key="2">
    <source>
        <dbReference type="EMBL" id="CAB0008116.1"/>
    </source>
</evidence>
<dbReference type="EMBL" id="CADCXU010020151">
    <property type="protein sequence ID" value="CAB0008116.1"/>
    <property type="molecule type" value="Genomic_DNA"/>
</dbReference>
<keyword evidence="4" id="KW-1185">Reference proteome</keyword>
<feature type="region of interest" description="Disordered" evidence="1">
    <location>
        <begin position="88"/>
        <end position="138"/>
    </location>
</feature>
<reference evidence="2 4" key="1">
    <citation type="submission" date="2020-02" db="EMBL/GenBank/DDBJ databases">
        <authorList>
            <person name="Ferguson B K."/>
        </authorList>
    </citation>
    <scope>NUCLEOTIDE SEQUENCE [LARGE SCALE GENOMIC DNA]</scope>
</reference>
<organism evidence="2 4">
    <name type="scientific">Nesidiocoris tenuis</name>
    <dbReference type="NCBI Taxonomy" id="355587"/>
    <lineage>
        <taxon>Eukaryota</taxon>
        <taxon>Metazoa</taxon>
        <taxon>Ecdysozoa</taxon>
        <taxon>Arthropoda</taxon>
        <taxon>Hexapoda</taxon>
        <taxon>Insecta</taxon>
        <taxon>Pterygota</taxon>
        <taxon>Neoptera</taxon>
        <taxon>Paraneoptera</taxon>
        <taxon>Hemiptera</taxon>
        <taxon>Heteroptera</taxon>
        <taxon>Panheteroptera</taxon>
        <taxon>Cimicomorpha</taxon>
        <taxon>Miridae</taxon>
        <taxon>Dicyphina</taxon>
        <taxon>Nesidiocoris</taxon>
    </lineage>
</organism>
<evidence type="ECO:0000313" key="4">
    <source>
        <dbReference type="Proteomes" id="UP000479000"/>
    </source>
</evidence>
<dbReference type="EMBL" id="CADCXU010020154">
    <property type="protein sequence ID" value="CAB0008119.1"/>
    <property type="molecule type" value="Genomic_DNA"/>
</dbReference>
<accession>A0A6H5GY74</accession>
<gene>
    <name evidence="2" type="ORF">NTEN_LOCUS13362</name>
    <name evidence="3" type="ORF">NTEN_LOCUS13365</name>
</gene>
<feature type="compositionally biased region" description="Basic and acidic residues" evidence="1">
    <location>
        <begin position="46"/>
        <end position="56"/>
    </location>
</feature>
<protein>
    <submittedName>
        <fullName evidence="2">Uncharacterized protein</fullName>
    </submittedName>
</protein>
<evidence type="ECO:0000313" key="3">
    <source>
        <dbReference type="EMBL" id="CAB0008119.1"/>
    </source>
</evidence>